<evidence type="ECO:0000313" key="2">
    <source>
        <dbReference type="Proteomes" id="UP000276309"/>
    </source>
</evidence>
<dbReference type="OrthoDB" id="979203at2"/>
<proteinExistence type="predicted"/>
<dbReference type="RefSeq" id="WP_121849083.1">
    <property type="nucleotide sequence ID" value="NZ_CP032050.1"/>
</dbReference>
<name>A0A3G2L746_9FLAO</name>
<dbReference type="Proteomes" id="UP000276309">
    <property type="component" value="Chromosome"/>
</dbReference>
<dbReference type="KEGG" id="emar:D1013_12135"/>
<evidence type="ECO:0000313" key="1">
    <source>
        <dbReference type="EMBL" id="AYN68068.1"/>
    </source>
</evidence>
<gene>
    <name evidence="1" type="ORF">D1013_12135</name>
</gene>
<accession>A0A3G2L746</accession>
<dbReference type="Pfam" id="PF19652">
    <property type="entry name" value="DUF6155"/>
    <property type="match status" value="1"/>
</dbReference>
<sequence length="170" mass="20237">MSKRDLKKYLRELPKPALEEQLLDLYVRFPEVKTYYDFIFNPKEDKLVQEAKTKIGNEYFPIKRRKPKARRSVAHKFIKHFLKLGVEPVLLADVMLYNIEIAQLFAKEKNVNEAFYKSMLKSFEESLHFISINALLPDLKERILKIYQETQESNWPFAEGFSRALDVIDY</sequence>
<reference evidence="1 2" key="1">
    <citation type="submission" date="2018-08" db="EMBL/GenBank/DDBJ databases">
        <title>The reduced genetic potential of extracellular carbohydrate catabolism in Euzebyella marina RN62, a Flavobacteriia bacterium isolated from the hadal water.</title>
        <authorList>
            <person name="Xue C."/>
        </authorList>
    </citation>
    <scope>NUCLEOTIDE SEQUENCE [LARGE SCALE GENOMIC DNA]</scope>
    <source>
        <strain evidence="1 2">RN62</strain>
    </source>
</reference>
<dbReference type="AlphaFoldDB" id="A0A3G2L746"/>
<keyword evidence="2" id="KW-1185">Reference proteome</keyword>
<dbReference type="EMBL" id="CP032050">
    <property type="protein sequence ID" value="AYN68068.1"/>
    <property type="molecule type" value="Genomic_DNA"/>
</dbReference>
<protein>
    <submittedName>
        <fullName evidence="1">Uncharacterized protein</fullName>
    </submittedName>
</protein>
<organism evidence="1 2">
    <name type="scientific">Euzebyella marina</name>
    <dbReference type="NCBI Taxonomy" id="1761453"/>
    <lineage>
        <taxon>Bacteria</taxon>
        <taxon>Pseudomonadati</taxon>
        <taxon>Bacteroidota</taxon>
        <taxon>Flavobacteriia</taxon>
        <taxon>Flavobacteriales</taxon>
        <taxon>Flavobacteriaceae</taxon>
        <taxon>Euzebyella</taxon>
    </lineage>
</organism>
<dbReference type="InterPro" id="IPR046153">
    <property type="entry name" value="DUF6155"/>
</dbReference>